<accession>A0AAV4N8G5</accession>
<dbReference type="Proteomes" id="UP001054945">
    <property type="component" value="Unassembled WGS sequence"/>
</dbReference>
<proteinExistence type="predicted"/>
<dbReference type="AlphaFoldDB" id="A0AAV4N8G5"/>
<keyword evidence="2" id="KW-1185">Reference proteome</keyword>
<sequence>MCLVCKTYSVTSKPEPRIMAQSWQNGIMASWNHGRILHKFLYMSNGLILDSADMYAAMQGCQLNSRTCIYARMSAEFENMHLCMGACNPKHASMNSCSGLCSIIAASLAVFSGVMTNCVG</sequence>
<dbReference type="EMBL" id="BPLR01020576">
    <property type="protein sequence ID" value="GIX80238.1"/>
    <property type="molecule type" value="Genomic_DNA"/>
</dbReference>
<gene>
    <name evidence="1" type="ORF">CEXT_641211</name>
</gene>
<evidence type="ECO:0000313" key="1">
    <source>
        <dbReference type="EMBL" id="GIX80238.1"/>
    </source>
</evidence>
<reference evidence="1 2" key="1">
    <citation type="submission" date="2021-06" db="EMBL/GenBank/DDBJ databases">
        <title>Caerostris extrusa draft genome.</title>
        <authorList>
            <person name="Kono N."/>
            <person name="Arakawa K."/>
        </authorList>
    </citation>
    <scope>NUCLEOTIDE SEQUENCE [LARGE SCALE GENOMIC DNA]</scope>
</reference>
<name>A0AAV4N8G5_CAEEX</name>
<organism evidence="1 2">
    <name type="scientific">Caerostris extrusa</name>
    <name type="common">Bark spider</name>
    <name type="synonym">Caerostris bankana</name>
    <dbReference type="NCBI Taxonomy" id="172846"/>
    <lineage>
        <taxon>Eukaryota</taxon>
        <taxon>Metazoa</taxon>
        <taxon>Ecdysozoa</taxon>
        <taxon>Arthropoda</taxon>
        <taxon>Chelicerata</taxon>
        <taxon>Arachnida</taxon>
        <taxon>Araneae</taxon>
        <taxon>Araneomorphae</taxon>
        <taxon>Entelegynae</taxon>
        <taxon>Araneoidea</taxon>
        <taxon>Araneidae</taxon>
        <taxon>Caerostris</taxon>
    </lineage>
</organism>
<comment type="caution">
    <text evidence="1">The sequence shown here is derived from an EMBL/GenBank/DDBJ whole genome shotgun (WGS) entry which is preliminary data.</text>
</comment>
<protein>
    <submittedName>
        <fullName evidence="1">Uncharacterized protein</fullName>
    </submittedName>
</protein>
<evidence type="ECO:0000313" key="2">
    <source>
        <dbReference type="Proteomes" id="UP001054945"/>
    </source>
</evidence>